<keyword evidence="5" id="KW-0808">Transferase</keyword>
<evidence type="ECO:0000256" key="5">
    <source>
        <dbReference type="ARBA" id="ARBA00022679"/>
    </source>
</evidence>
<dbReference type="InterPro" id="IPR036890">
    <property type="entry name" value="HATPase_C_sf"/>
</dbReference>
<evidence type="ECO:0000256" key="1">
    <source>
        <dbReference type="ARBA" id="ARBA00000085"/>
    </source>
</evidence>
<dbReference type="EC" id="2.7.13.3" evidence="3"/>
<keyword evidence="16" id="KW-1185">Reference proteome</keyword>
<dbReference type="FunFam" id="3.30.565.10:FF:000006">
    <property type="entry name" value="Sensor histidine kinase WalK"/>
    <property type="match status" value="1"/>
</dbReference>
<evidence type="ECO:0000313" key="16">
    <source>
        <dbReference type="Proteomes" id="UP001155483"/>
    </source>
</evidence>
<dbReference type="Gene3D" id="3.30.565.10">
    <property type="entry name" value="Histidine kinase-like ATPase, C-terminal domain"/>
    <property type="match status" value="1"/>
</dbReference>
<dbReference type="Proteomes" id="UP001155483">
    <property type="component" value="Unassembled WGS sequence"/>
</dbReference>
<feature type="transmembrane region" description="Helical" evidence="13">
    <location>
        <begin position="92"/>
        <end position="111"/>
    </location>
</feature>
<comment type="caution">
    <text evidence="15">The sequence shown here is derived from an EMBL/GenBank/DDBJ whole genome shotgun (WGS) entry which is preliminary data.</text>
</comment>
<dbReference type="EMBL" id="JAOTIF010000003">
    <property type="protein sequence ID" value="MCU7548856.1"/>
    <property type="molecule type" value="Genomic_DNA"/>
</dbReference>
<dbReference type="InterPro" id="IPR005467">
    <property type="entry name" value="His_kinase_dom"/>
</dbReference>
<dbReference type="PANTHER" id="PTHR45569">
    <property type="entry name" value="SENSOR PROTEIN KDPD"/>
    <property type="match status" value="1"/>
</dbReference>
<protein>
    <recommendedName>
        <fullName evidence="3">histidine kinase</fullName>
        <ecNumber evidence="3">2.7.13.3</ecNumber>
    </recommendedName>
</protein>
<dbReference type="Pfam" id="PF02518">
    <property type="entry name" value="HATPase_c"/>
    <property type="match status" value="1"/>
</dbReference>
<gene>
    <name evidence="15" type="ORF">OCK74_06985</name>
</gene>
<dbReference type="AlphaFoldDB" id="A0A9X3B7U1"/>
<dbReference type="InterPro" id="IPR003661">
    <property type="entry name" value="HisK_dim/P_dom"/>
</dbReference>
<keyword evidence="12 13" id="KW-0472">Membrane</keyword>
<dbReference type="CDD" id="cd00075">
    <property type="entry name" value="HATPase"/>
    <property type="match status" value="1"/>
</dbReference>
<reference evidence="15" key="1">
    <citation type="submission" date="2022-09" db="EMBL/GenBank/DDBJ databases">
        <authorList>
            <person name="Yuan C."/>
            <person name="Ke Z."/>
        </authorList>
    </citation>
    <scope>NUCLEOTIDE SEQUENCE</scope>
    <source>
        <strain evidence="15">LB-8</strain>
    </source>
</reference>
<dbReference type="SMART" id="SM00387">
    <property type="entry name" value="HATPase_c"/>
    <property type="match status" value="1"/>
</dbReference>
<organism evidence="15 16">
    <name type="scientific">Paraflavisolibacter caeni</name>
    <dbReference type="NCBI Taxonomy" id="2982496"/>
    <lineage>
        <taxon>Bacteria</taxon>
        <taxon>Pseudomonadati</taxon>
        <taxon>Bacteroidota</taxon>
        <taxon>Chitinophagia</taxon>
        <taxon>Chitinophagales</taxon>
        <taxon>Chitinophagaceae</taxon>
        <taxon>Paraflavisolibacter</taxon>
    </lineage>
</organism>
<dbReference type="SUPFAM" id="SSF55874">
    <property type="entry name" value="ATPase domain of HSP90 chaperone/DNA topoisomerase II/histidine kinase"/>
    <property type="match status" value="1"/>
</dbReference>
<dbReference type="Gene3D" id="1.20.120.620">
    <property type="entry name" value="Backbone structure of the membrane domain of e. Coli histidine kinase receptor kdpd"/>
    <property type="match status" value="1"/>
</dbReference>
<evidence type="ECO:0000256" key="12">
    <source>
        <dbReference type="ARBA" id="ARBA00023136"/>
    </source>
</evidence>
<keyword evidence="10 13" id="KW-1133">Transmembrane helix</keyword>
<dbReference type="InterPro" id="IPR025201">
    <property type="entry name" value="KdpD_TM"/>
</dbReference>
<evidence type="ECO:0000256" key="4">
    <source>
        <dbReference type="ARBA" id="ARBA00022553"/>
    </source>
</evidence>
<feature type="domain" description="Histidine kinase" evidence="14">
    <location>
        <begin position="137"/>
        <end position="351"/>
    </location>
</feature>
<keyword evidence="7" id="KW-0547">Nucleotide-binding</keyword>
<dbReference type="CDD" id="cd00082">
    <property type="entry name" value="HisKA"/>
    <property type="match status" value="1"/>
</dbReference>
<dbReference type="Gene3D" id="1.10.287.130">
    <property type="match status" value="1"/>
</dbReference>
<proteinExistence type="predicted"/>
<dbReference type="RefSeq" id="WP_279296301.1">
    <property type="nucleotide sequence ID" value="NZ_JAOTIF010000003.1"/>
</dbReference>
<dbReference type="InterPro" id="IPR036097">
    <property type="entry name" value="HisK_dim/P_sf"/>
</dbReference>
<sequence>MAEFFFNKVSKSRQYFLSLLFVCIVSFLCFVFANFIDYKIVAFILLVTVSLIAITFDIFPVLTAAVLSALIWNFFFIPPRFTFHVGSTEDTILFVMYFIIAMVNAVLTNKIKLIEKGAREKEEKSNTVKLYNTLLNSLSHELRTPIATIIAATDNLQTNSSNLTPNDKEELLAEISTASFRLNQQVENLLNMSRLESGFIQPKKDWCDINELVYDAVKRIEENKATQHITINISPNLPVLKLDKVMLEQIIYNLLNNACQYTAPDSMIQLKATYKPHFLEIVIEDNGDGFPEEEIKNVFEKFYRLKTSRTGGTGLGLSIVKGFTEAMGGSVLLQNVSTGGARFTLIIPAESTLLKKTDQWQKRIY</sequence>
<dbReference type="GO" id="GO:0005886">
    <property type="term" value="C:plasma membrane"/>
    <property type="evidence" value="ECO:0007669"/>
    <property type="project" value="TreeGrafter"/>
</dbReference>
<feature type="transmembrane region" description="Helical" evidence="13">
    <location>
        <begin position="15"/>
        <end position="36"/>
    </location>
</feature>
<evidence type="ECO:0000256" key="7">
    <source>
        <dbReference type="ARBA" id="ARBA00022741"/>
    </source>
</evidence>
<dbReference type="SUPFAM" id="SSF47384">
    <property type="entry name" value="Homodimeric domain of signal transducing histidine kinase"/>
    <property type="match status" value="1"/>
</dbReference>
<evidence type="ECO:0000256" key="8">
    <source>
        <dbReference type="ARBA" id="ARBA00022777"/>
    </source>
</evidence>
<dbReference type="GO" id="GO:0000155">
    <property type="term" value="F:phosphorelay sensor kinase activity"/>
    <property type="evidence" value="ECO:0007669"/>
    <property type="project" value="InterPro"/>
</dbReference>
<evidence type="ECO:0000256" key="13">
    <source>
        <dbReference type="SAM" id="Phobius"/>
    </source>
</evidence>
<evidence type="ECO:0000256" key="11">
    <source>
        <dbReference type="ARBA" id="ARBA00023012"/>
    </source>
</evidence>
<dbReference type="Pfam" id="PF13493">
    <property type="entry name" value="DUF4118"/>
    <property type="match status" value="1"/>
</dbReference>
<evidence type="ECO:0000259" key="14">
    <source>
        <dbReference type="PROSITE" id="PS50109"/>
    </source>
</evidence>
<dbReference type="PROSITE" id="PS50109">
    <property type="entry name" value="HIS_KIN"/>
    <property type="match status" value="1"/>
</dbReference>
<evidence type="ECO:0000313" key="15">
    <source>
        <dbReference type="EMBL" id="MCU7548856.1"/>
    </source>
</evidence>
<keyword evidence="11" id="KW-0902">Two-component regulatory system</keyword>
<dbReference type="PANTHER" id="PTHR45569:SF1">
    <property type="entry name" value="SENSOR PROTEIN KDPD"/>
    <property type="match status" value="1"/>
</dbReference>
<keyword evidence="8" id="KW-0418">Kinase</keyword>
<reference evidence="15" key="2">
    <citation type="submission" date="2023-04" db="EMBL/GenBank/DDBJ databases">
        <title>Paracnuella aquatica gen. nov., sp. nov., a member of the family Chitinophagaceae isolated from a hot spring.</title>
        <authorList>
            <person name="Wang C."/>
        </authorList>
    </citation>
    <scope>NUCLEOTIDE SEQUENCE</scope>
    <source>
        <strain evidence="15">LB-8</strain>
    </source>
</reference>
<dbReference type="InterPro" id="IPR004358">
    <property type="entry name" value="Sig_transdc_His_kin-like_C"/>
</dbReference>
<dbReference type="InterPro" id="IPR038318">
    <property type="entry name" value="KdpD_sf"/>
</dbReference>
<dbReference type="GO" id="GO:0005524">
    <property type="term" value="F:ATP binding"/>
    <property type="evidence" value="ECO:0007669"/>
    <property type="project" value="UniProtKB-KW"/>
</dbReference>
<dbReference type="InterPro" id="IPR003594">
    <property type="entry name" value="HATPase_dom"/>
</dbReference>
<dbReference type="SMART" id="SM00388">
    <property type="entry name" value="HisKA"/>
    <property type="match status" value="1"/>
</dbReference>
<evidence type="ECO:0000256" key="3">
    <source>
        <dbReference type="ARBA" id="ARBA00012438"/>
    </source>
</evidence>
<accession>A0A9X3B7U1</accession>
<dbReference type="InterPro" id="IPR052023">
    <property type="entry name" value="Histidine_kinase_KdpD"/>
</dbReference>
<evidence type="ECO:0000256" key="6">
    <source>
        <dbReference type="ARBA" id="ARBA00022692"/>
    </source>
</evidence>
<dbReference type="Pfam" id="PF00512">
    <property type="entry name" value="HisKA"/>
    <property type="match status" value="1"/>
</dbReference>
<keyword evidence="4" id="KW-0597">Phosphoprotein</keyword>
<evidence type="ECO:0000256" key="9">
    <source>
        <dbReference type="ARBA" id="ARBA00022840"/>
    </source>
</evidence>
<comment type="catalytic activity">
    <reaction evidence="1">
        <text>ATP + protein L-histidine = ADP + protein N-phospho-L-histidine.</text>
        <dbReference type="EC" id="2.7.13.3"/>
    </reaction>
</comment>
<comment type="subcellular location">
    <subcellularLocation>
        <location evidence="2">Membrane</location>
        <topology evidence="2">Multi-pass membrane protein</topology>
    </subcellularLocation>
</comment>
<feature type="transmembrane region" description="Helical" evidence="13">
    <location>
        <begin position="43"/>
        <end position="72"/>
    </location>
</feature>
<dbReference type="PRINTS" id="PR00344">
    <property type="entry name" value="BCTRLSENSOR"/>
</dbReference>
<evidence type="ECO:0000256" key="2">
    <source>
        <dbReference type="ARBA" id="ARBA00004141"/>
    </source>
</evidence>
<keyword evidence="9 15" id="KW-0067">ATP-binding</keyword>
<keyword evidence="6 13" id="KW-0812">Transmembrane</keyword>
<name>A0A9X3B7U1_9BACT</name>
<evidence type="ECO:0000256" key="10">
    <source>
        <dbReference type="ARBA" id="ARBA00022989"/>
    </source>
</evidence>